<keyword evidence="2 6" id="KW-0313">Glucose metabolism</keyword>
<gene>
    <name evidence="6" type="primary">zwf</name>
    <name evidence="10" type="ORF">HUT05_03130</name>
</gene>
<feature type="binding site" evidence="6">
    <location>
        <begin position="91"/>
        <end position="92"/>
    </location>
    <ligand>
        <name>NADP(+)</name>
        <dbReference type="ChEBI" id="CHEBI:58349"/>
    </ligand>
</feature>
<feature type="binding site" evidence="6">
    <location>
        <position position="50"/>
    </location>
    <ligand>
        <name>NADP(+)</name>
        <dbReference type="ChEBI" id="CHEBI:58349"/>
    </ligand>
</feature>
<evidence type="ECO:0000259" key="9">
    <source>
        <dbReference type="Pfam" id="PF02781"/>
    </source>
</evidence>
<reference evidence="10 11" key="1">
    <citation type="submission" date="2020-06" db="EMBL/GenBank/DDBJ databases">
        <title>Genome mining for natural products.</title>
        <authorList>
            <person name="Zhang B."/>
            <person name="Shi J."/>
            <person name="Ge H."/>
        </authorList>
    </citation>
    <scope>NUCLEOTIDE SEQUENCE [LARGE SCALE GENOMIC DNA]</scope>
    <source>
        <strain evidence="10 11">NA02069</strain>
    </source>
</reference>
<dbReference type="Gene3D" id="3.30.360.10">
    <property type="entry name" value="Dihydrodipicolinate Reductase, domain 2"/>
    <property type="match status" value="1"/>
</dbReference>
<evidence type="ECO:0000256" key="3">
    <source>
        <dbReference type="ARBA" id="ARBA00022857"/>
    </source>
</evidence>
<dbReference type="EMBL" id="CP056041">
    <property type="protein sequence ID" value="QKZ16447.1"/>
    <property type="molecule type" value="Genomic_DNA"/>
</dbReference>
<evidence type="ECO:0000256" key="6">
    <source>
        <dbReference type="HAMAP-Rule" id="MF_00966"/>
    </source>
</evidence>
<dbReference type="SUPFAM" id="SSF55347">
    <property type="entry name" value="Glyceraldehyde-3-phosphate dehydrogenase-like, C-terminal domain"/>
    <property type="match status" value="1"/>
</dbReference>
<keyword evidence="11" id="KW-1185">Reference proteome</keyword>
<feature type="domain" description="Glucose-6-phosphate dehydrogenase C-terminal" evidence="9">
    <location>
        <begin position="185"/>
        <end position="459"/>
    </location>
</feature>
<dbReference type="InterPro" id="IPR036291">
    <property type="entry name" value="NAD(P)-bd_dom_sf"/>
</dbReference>
<dbReference type="InterPro" id="IPR022675">
    <property type="entry name" value="G6P_DH_C"/>
</dbReference>
<dbReference type="HAMAP" id="MF_00966">
    <property type="entry name" value="G6PD"/>
    <property type="match status" value="1"/>
</dbReference>
<feature type="compositionally biased region" description="Gly residues" evidence="7">
    <location>
        <begin position="461"/>
        <end position="477"/>
    </location>
</feature>
<dbReference type="GO" id="GO:0004345">
    <property type="term" value="F:glucose-6-phosphate dehydrogenase activity"/>
    <property type="evidence" value="ECO:0007669"/>
    <property type="project" value="UniProtKB-UniRule"/>
</dbReference>
<comment type="function">
    <text evidence="6">Catalyzes the oxidation of glucose 6-phosphate to 6-phosphogluconolactone.</text>
</comment>
<comment type="similarity">
    <text evidence="6">Belongs to the glucose-6-phosphate dehydrogenase family.</text>
</comment>
<protein>
    <recommendedName>
        <fullName evidence="6">Glucose-6-phosphate 1-dehydrogenase</fullName>
        <shortName evidence="6">G6PD</shortName>
        <ecNumber evidence="6">1.1.1.49</ecNumber>
    </recommendedName>
</protein>
<dbReference type="PANTHER" id="PTHR23429:SF0">
    <property type="entry name" value="GLUCOSE-6-PHOSPHATE 1-DEHYDROGENASE"/>
    <property type="match status" value="1"/>
</dbReference>
<evidence type="ECO:0000259" key="8">
    <source>
        <dbReference type="Pfam" id="PF00479"/>
    </source>
</evidence>
<evidence type="ECO:0000256" key="7">
    <source>
        <dbReference type="SAM" id="MobiDB-lite"/>
    </source>
</evidence>
<dbReference type="GO" id="GO:0006006">
    <property type="term" value="P:glucose metabolic process"/>
    <property type="evidence" value="ECO:0007669"/>
    <property type="project" value="UniProtKB-KW"/>
</dbReference>
<evidence type="ECO:0000256" key="1">
    <source>
        <dbReference type="ARBA" id="ARBA00004937"/>
    </source>
</evidence>
<keyword evidence="3 6" id="KW-0521">NADP</keyword>
<keyword evidence="5 6" id="KW-0119">Carbohydrate metabolism</keyword>
<evidence type="ECO:0000256" key="4">
    <source>
        <dbReference type="ARBA" id="ARBA00023002"/>
    </source>
</evidence>
<dbReference type="NCBIfam" id="NF009492">
    <property type="entry name" value="PRK12853.1-3"/>
    <property type="match status" value="1"/>
</dbReference>
<dbReference type="InterPro" id="IPR022674">
    <property type="entry name" value="G6P_DH_NAD-bd"/>
</dbReference>
<feature type="binding site" evidence="6">
    <location>
        <position position="171"/>
    </location>
    <ligand>
        <name>substrate</name>
    </ligand>
</feature>
<dbReference type="InterPro" id="IPR001282">
    <property type="entry name" value="G6P_DH"/>
</dbReference>
<feature type="compositionally biased region" description="Low complexity" evidence="7">
    <location>
        <begin position="478"/>
        <end position="495"/>
    </location>
</feature>
<name>A0A7I0NTQ4_STRCX</name>
<comment type="catalytic activity">
    <reaction evidence="6">
        <text>D-glucose 6-phosphate + NADP(+) = 6-phospho-D-glucono-1,5-lactone + NADPH + H(+)</text>
        <dbReference type="Rhea" id="RHEA:15841"/>
        <dbReference type="ChEBI" id="CHEBI:15378"/>
        <dbReference type="ChEBI" id="CHEBI:57783"/>
        <dbReference type="ChEBI" id="CHEBI:57955"/>
        <dbReference type="ChEBI" id="CHEBI:58349"/>
        <dbReference type="ChEBI" id="CHEBI:61548"/>
        <dbReference type="EC" id="1.1.1.49"/>
    </reaction>
</comment>
<dbReference type="PANTHER" id="PTHR23429">
    <property type="entry name" value="GLUCOSE-6-PHOSPHATE 1-DEHYDROGENASE G6PD"/>
    <property type="match status" value="1"/>
</dbReference>
<evidence type="ECO:0000313" key="11">
    <source>
        <dbReference type="Proteomes" id="UP000509418"/>
    </source>
</evidence>
<dbReference type="SUPFAM" id="SSF51735">
    <property type="entry name" value="NAD(P)-binding Rossmann-fold domains"/>
    <property type="match status" value="1"/>
</dbReference>
<feature type="binding site" evidence="6">
    <location>
        <position position="333"/>
    </location>
    <ligand>
        <name>substrate</name>
    </ligand>
</feature>
<dbReference type="PRINTS" id="PR00079">
    <property type="entry name" value="G6PDHDRGNASE"/>
</dbReference>
<dbReference type="Pfam" id="PF02781">
    <property type="entry name" value="G6PD_C"/>
    <property type="match status" value="1"/>
</dbReference>
<dbReference type="AlphaFoldDB" id="A0A7I0NTQ4"/>
<dbReference type="Proteomes" id="UP000509418">
    <property type="component" value="Chromosome"/>
</dbReference>
<dbReference type="Pfam" id="PF00479">
    <property type="entry name" value="G6PD_N"/>
    <property type="match status" value="1"/>
</dbReference>
<dbReference type="Gene3D" id="3.40.50.720">
    <property type="entry name" value="NAD(P)-binding Rossmann-like Domain"/>
    <property type="match status" value="1"/>
</dbReference>
<dbReference type="GO" id="GO:0009051">
    <property type="term" value="P:pentose-phosphate shunt, oxidative branch"/>
    <property type="evidence" value="ECO:0007669"/>
    <property type="project" value="TreeGrafter"/>
</dbReference>
<evidence type="ECO:0000313" key="10">
    <source>
        <dbReference type="EMBL" id="QKZ16447.1"/>
    </source>
</evidence>
<feature type="domain" description="Glucose-6-phosphate dehydrogenase NAD-binding" evidence="8">
    <location>
        <begin position="14"/>
        <end position="180"/>
    </location>
</feature>
<sequence length="495" mass="53592">MYGGGGFVINHLAVLGGTGDLSARFLLPALAALRAAGHLDDGFRLTAASRQDWDSARFRQWASGQLDRHADTCPADARQAIVHAARYRRADVTDPSEVAALVTPDEPVAVYLALPPALFPAVVTALHGAGLPRGSRIVLEKPFGEELADAVALNRLLADTLPEESVFRVDHFLAMTTVQNVLGSRLANRVLEPIWNSTHIAEVEIVWDETLALEGRAGYYDGVGALKDMLQNHLLQLLCLVAMEPPITLGERDLRDRKVDVLRSVRPLSDADVVRRTRRARYLAGRIGDRDVPAYADEEGVDPERHTETFAEVELQLDSWRWSGTNFRLRTGKALAADRKEVAVHFRAVPHLPFGHGGEALPNSLIFGLEPEGLTLDITGIGSKTHTFVPLELTAQLDPPELPAYGRLLLDVLNGDPALSIRDDEAEEAWRVFEPVLSAWSRGVVPLGEYVAGSDGPVSEGSGGLWREGAGTDGPGGRPRAAQGRAPTARPRGAP</sequence>
<dbReference type="UniPathway" id="UPA00115">
    <property type="reaction ID" value="UER00408"/>
</dbReference>
<feature type="binding site" evidence="6">
    <location>
        <position position="141"/>
    </location>
    <ligand>
        <name>NADP(+)</name>
        <dbReference type="ChEBI" id="CHEBI:58349"/>
    </ligand>
</feature>
<organism evidence="10 11">
    <name type="scientific">Streptomyces chartreusis</name>
    <dbReference type="NCBI Taxonomy" id="1969"/>
    <lineage>
        <taxon>Bacteria</taxon>
        <taxon>Bacillati</taxon>
        <taxon>Actinomycetota</taxon>
        <taxon>Actinomycetes</taxon>
        <taxon>Kitasatosporales</taxon>
        <taxon>Streptomycetaceae</taxon>
        <taxon>Streptomyces</taxon>
    </lineage>
</organism>
<dbReference type="EC" id="1.1.1.49" evidence="6"/>
<comment type="pathway">
    <text evidence="1 6">Carbohydrate degradation; pentose phosphate pathway; D-ribulose 5-phosphate from D-glucose 6-phosphate (oxidative stage): step 1/3.</text>
</comment>
<dbReference type="GO" id="GO:0005829">
    <property type="term" value="C:cytosol"/>
    <property type="evidence" value="ECO:0007669"/>
    <property type="project" value="TreeGrafter"/>
</dbReference>
<feature type="active site" description="Proton acceptor" evidence="6">
    <location>
        <position position="233"/>
    </location>
</feature>
<feature type="region of interest" description="Disordered" evidence="7">
    <location>
        <begin position="456"/>
        <end position="495"/>
    </location>
</feature>
<evidence type="ECO:0000256" key="2">
    <source>
        <dbReference type="ARBA" id="ARBA00022526"/>
    </source>
</evidence>
<proteinExistence type="inferred from homology"/>
<comment type="caution">
    <text evidence="6">Lacks conserved residue(s) required for the propagation of feature annotation.</text>
</comment>
<dbReference type="PIRSF" id="PIRSF000110">
    <property type="entry name" value="G6PD"/>
    <property type="match status" value="1"/>
</dbReference>
<accession>A0A7I0NTQ4</accession>
<keyword evidence="4 6" id="KW-0560">Oxidoreductase</keyword>
<evidence type="ECO:0000256" key="5">
    <source>
        <dbReference type="ARBA" id="ARBA00023277"/>
    </source>
</evidence>
<feature type="binding site" evidence="6">
    <location>
        <position position="209"/>
    </location>
    <ligand>
        <name>substrate</name>
    </ligand>
</feature>
<feature type="binding site" evidence="6">
    <location>
        <position position="228"/>
    </location>
    <ligand>
        <name>substrate</name>
    </ligand>
</feature>
<dbReference type="GO" id="GO:0050661">
    <property type="term" value="F:NADP binding"/>
    <property type="evidence" value="ECO:0007669"/>
    <property type="project" value="UniProtKB-UniRule"/>
</dbReference>